<dbReference type="Proteomes" id="UP000179769">
    <property type="component" value="Unassembled WGS sequence"/>
</dbReference>
<evidence type="ECO:0000313" key="1">
    <source>
        <dbReference type="EMBL" id="OHV21207.1"/>
    </source>
</evidence>
<sequence>MNTTEMPVVCRRCGRVLLDPRSVALGLGPGCATGLRPADLDTLAAAAARATAQLPLDFAGDEG</sequence>
<protein>
    <submittedName>
        <fullName evidence="1">Uncharacterized protein</fullName>
    </submittedName>
</protein>
<dbReference type="AlphaFoldDB" id="A0A1S1PIX3"/>
<name>A0A1S1PIX3_9ACTN</name>
<comment type="caution">
    <text evidence="1">The sequence shown here is derived from an EMBL/GenBank/DDBJ whole genome shotgun (WGS) entry which is preliminary data.</text>
</comment>
<dbReference type="RefSeq" id="WP_071066552.1">
    <property type="nucleotide sequence ID" value="NZ_MAXA01000257.1"/>
</dbReference>
<evidence type="ECO:0000313" key="2">
    <source>
        <dbReference type="Proteomes" id="UP000179769"/>
    </source>
</evidence>
<dbReference type="EMBL" id="MAXA01000257">
    <property type="protein sequence ID" value="OHV21207.1"/>
    <property type="molecule type" value="Genomic_DNA"/>
</dbReference>
<reference evidence="2" key="1">
    <citation type="submission" date="2016-07" db="EMBL/GenBank/DDBJ databases">
        <title>Frankia sp. NRRL B-16219 Genome sequencing.</title>
        <authorList>
            <person name="Ghodhbane-Gtari F."/>
            <person name="Swanson E."/>
            <person name="Gueddou A."/>
            <person name="Louati M."/>
            <person name="Nouioui I."/>
            <person name="Hezbri K."/>
            <person name="Abebe-Akele F."/>
            <person name="Simpson S."/>
            <person name="Morris K."/>
            <person name="Thomas K."/>
            <person name="Gtari M."/>
            <person name="Tisa L.S."/>
        </authorList>
    </citation>
    <scope>NUCLEOTIDE SEQUENCE [LARGE SCALE GENOMIC DNA]</scope>
    <source>
        <strain evidence="2">NRRL B-16219</strain>
    </source>
</reference>
<dbReference type="Pfam" id="PF19474">
    <property type="entry name" value="DUF6011"/>
    <property type="match status" value="1"/>
</dbReference>
<dbReference type="OrthoDB" id="3855086at2"/>
<keyword evidence="2" id="KW-1185">Reference proteome</keyword>
<proteinExistence type="predicted"/>
<accession>A0A1S1PIX3</accession>
<gene>
    <name evidence="1" type="ORF">BBK14_07990</name>
</gene>
<dbReference type="InterPro" id="IPR046053">
    <property type="entry name" value="DUF6011"/>
</dbReference>
<organism evidence="1 2">
    <name type="scientific">Parafrankia soli</name>
    <dbReference type="NCBI Taxonomy" id="2599596"/>
    <lineage>
        <taxon>Bacteria</taxon>
        <taxon>Bacillati</taxon>
        <taxon>Actinomycetota</taxon>
        <taxon>Actinomycetes</taxon>
        <taxon>Frankiales</taxon>
        <taxon>Frankiaceae</taxon>
        <taxon>Parafrankia</taxon>
    </lineage>
</organism>